<dbReference type="InterPro" id="IPR001214">
    <property type="entry name" value="SET_dom"/>
</dbReference>
<name>A0A7T8QVG2_CALRO</name>
<dbReference type="PANTHER" id="PTHR46165">
    <property type="entry name" value="SET AND MYND DOMAIN-CONTAINING PROTEIN 4"/>
    <property type="match status" value="1"/>
</dbReference>
<keyword evidence="6" id="KW-1185">Reference proteome</keyword>
<gene>
    <name evidence="5" type="ORF">FKW44_001293</name>
</gene>
<evidence type="ECO:0000256" key="1">
    <source>
        <dbReference type="ARBA" id="ARBA00022603"/>
    </source>
</evidence>
<dbReference type="Gene3D" id="2.170.270.10">
    <property type="entry name" value="SET domain"/>
    <property type="match status" value="1"/>
</dbReference>
<evidence type="ECO:0000256" key="3">
    <source>
        <dbReference type="ARBA" id="ARBA00022691"/>
    </source>
</evidence>
<dbReference type="Pfam" id="PF00856">
    <property type="entry name" value="SET"/>
    <property type="match status" value="1"/>
</dbReference>
<accession>A0A7T8QVG2</accession>
<dbReference type="GO" id="GO:0008170">
    <property type="term" value="F:N-methyltransferase activity"/>
    <property type="evidence" value="ECO:0007669"/>
    <property type="project" value="UniProtKB-ARBA"/>
</dbReference>
<dbReference type="GO" id="GO:0008276">
    <property type="term" value="F:protein methyltransferase activity"/>
    <property type="evidence" value="ECO:0007669"/>
    <property type="project" value="UniProtKB-ARBA"/>
</dbReference>
<organism evidence="5 6">
    <name type="scientific">Caligus rogercresseyi</name>
    <name type="common">Sea louse</name>
    <dbReference type="NCBI Taxonomy" id="217165"/>
    <lineage>
        <taxon>Eukaryota</taxon>
        <taxon>Metazoa</taxon>
        <taxon>Ecdysozoa</taxon>
        <taxon>Arthropoda</taxon>
        <taxon>Crustacea</taxon>
        <taxon>Multicrustacea</taxon>
        <taxon>Hexanauplia</taxon>
        <taxon>Copepoda</taxon>
        <taxon>Siphonostomatoida</taxon>
        <taxon>Caligidae</taxon>
        <taxon>Caligus</taxon>
    </lineage>
</organism>
<evidence type="ECO:0000313" key="5">
    <source>
        <dbReference type="EMBL" id="QQP56584.1"/>
    </source>
</evidence>
<evidence type="ECO:0000259" key="4">
    <source>
        <dbReference type="Pfam" id="PF00856"/>
    </source>
</evidence>
<dbReference type="GO" id="GO:0032259">
    <property type="term" value="P:methylation"/>
    <property type="evidence" value="ECO:0007669"/>
    <property type="project" value="UniProtKB-KW"/>
</dbReference>
<dbReference type="OrthoDB" id="5945798at2759"/>
<dbReference type="InterPro" id="IPR046341">
    <property type="entry name" value="SET_dom_sf"/>
</dbReference>
<sequence>PIEFESIGSGLFPTLLLLNHSCAPNTVRLNLHGSSVLMVAKSFIPKGSEVSDCYGPHFLSLALTPRKAELNKRYNFDCTCPACRNGFPLLKDLPGRDLGQKEATWERFLREKAPGPGLEAISEYLSSFPGTPEPDRNQEKGGIGFSILLWRMGNGNK</sequence>
<protein>
    <recommendedName>
        <fullName evidence="4">SET domain-containing protein</fullName>
    </recommendedName>
</protein>
<dbReference type="PANTHER" id="PTHR46165:SF6">
    <property type="entry name" value="SET AND MYND DOMAIN-CONTAINING PROTEIN 4-LIKE PROTEIN"/>
    <property type="match status" value="1"/>
</dbReference>
<evidence type="ECO:0000256" key="2">
    <source>
        <dbReference type="ARBA" id="ARBA00022679"/>
    </source>
</evidence>
<dbReference type="AlphaFoldDB" id="A0A7T8QVG2"/>
<proteinExistence type="predicted"/>
<keyword evidence="2" id="KW-0808">Transferase</keyword>
<dbReference type="EMBL" id="CP045890">
    <property type="protein sequence ID" value="QQP56584.1"/>
    <property type="molecule type" value="Genomic_DNA"/>
</dbReference>
<feature type="domain" description="SET" evidence="4">
    <location>
        <begin position="17"/>
        <end position="55"/>
    </location>
</feature>
<dbReference type="GO" id="GO:0042826">
    <property type="term" value="F:histone deacetylase binding"/>
    <property type="evidence" value="ECO:0007669"/>
    <property type="project" value="TreeGrafter"/>
</dbReference>
<dbReference type="GO" id="GO:0008757">
    <property type="term" value="F:S-adenosylmethionine-dependent methyltransferase activity"/>
    <property type="evidence" value="ECO:0007669"/>
    <property type="project" value="UniProtKB-ARBA"/>
</dbReference>
<dbReference type="SUPFAM" id="SSF82199">
    <property type="entry name" value="SET domain"/>
    <property type="match status" value="1"/>
</dbReference>
<dbReference type="GO" id="GO:0005634">
    <property type="term" value="C:nucleus"/>
    <property type="evidence" value="ECO:0007669"/>
    <property type="project" value="TreeGrafter"/>
</dbReference>
<feature type="non-terminal residue" evidence="5">
    <location>
        <position position="1"/>
    </location>
</feature>
<dbReference type="InterPro" id="IPR052097">
    <property type="entry name" value="SET-MYND_domain_protein"/>
</dbReference>
<reference evidence="6" key="1">
    <citation type="submission" date="2021-01" db="EMBL/GenBank/DDBJ databases">
        <title>Caligus Genome Assembly.</title>
        <authorList>
            <person name="Gallardo-Escarate C."/>
        </authorList>
    </citation>
    <scope>NUCLEOTIDE SEQUENCE [LARGE SCALE GENOMIC DNA]</scope>
</reference>
<keyword evidence="1" id="KW-0489">Methyltransferase</keyword>
<keyword evidence="3" id="KW-0949">S-adenosyl-L-methionine</keyword>
<evidence type="ECO:0000313" key="6">
    <source>
        <dbReference type="Proteomes" id="UP000595437"/>
    </source>
</evidence>
<dbReference type="GO" id="GO:0005737">
    <property type="term" value="C:cytoplasm"/>
    <property type="evidence" value="ECO:0007669"/>
    <property type="project" value="TreeGrafter"/>
</dbReference>
<dbReference type="Proteomes" id="UP000595437">
    <property type="component" value="Chromosome 1"/>
</dbReference>